<dbReference type="HAMAP" id="MF_00237">
    <property type="entry name" value="TatB"/>
    <property type="match status" value="1"/>
</dbReference>
<dbReference type="GO" id="GO:0008320">
    <property type="term" value="F:protein transmembrane transporter activity"/>
    <property type="evidence" value="ECO:0007669"/>
    <property type="project" value="UniProtKB-UniRule"/>
</dbReference>
<comment type="caution">
    <text evidence="11">The sequence shown here is derived from an EMBL/GenBank/DDBJ whole genome shotgun (WGS) entry which is preliminary data.</text>
</comment>
<accession>A0A5B0WTE1</accession>
<sequence length="104" mass="11481">MFDIGFTELVIVAIVGLLVIGPERLPGAIRTASAWLGRIKRGFNDIKREVEQELHNDAVMQELKQTGQQLREESSQLSDDVRKAAADINPLDERPGSDAGNKPE</sequence>
<dbReference type="EMBL" id="VTUX01000007">
    <property type="protein sequence ID" value="KAA1189757.1"/>
    <property type="molecule type" value="Genomic_DNA"/>
</dbReference>
<evidence type="ECO:0000256" key="4">
    <source>
        <dbReference type="ARBA" id="ARBA00022692"/>
    </source>
</evidence>
<dbReference type="AlphaFoldDB" id="A0A5B0WTE1"/>
<reference evidence="11 12" key="1">
    <citation type="submission" date="2019-09" db="EMBL/GenBank/DDBJ databases">
        <authorList>
            <person name="Chen X.-Y."/>
        </authorList>
    </citation>
    <scope>NUCLEOTIDE SEQUENCE [LARGE SCALE GENOMIC DNA]</scope>
    <source>
        <strain evidence="11 12">NY5</strain>
    </source>
</reference>
<evidence type="ECO:0000256" key="6">
    <source>
        <dbReference type="ARBA" id="ARBA00022989"/>
    </source>
</evidence>
<dbReference type="GO" id="GO:0033281">
    <property type="term" value="C:TAT protein transport complex"/>
    <property type="evidence" value="ECO:0007669"/>
    <property type="project" value="UniProtKB-UniRule"/>
</dbReference>
<keyword evidence="6 9" id="KW-1133">Transmembrane helix</keyword>
<comment type="similarity">
    <text evidence="9">Belongs to the TatB family.</text>
</comment>
<feature type="compositionally biased region" description="Basic and acidic residues" evidence="10">
    <location>
        <begin position="70"/>
        <end position="104"/>
    </location>
</feature>
<keyword evidence="2 9" id="KW-0813">Transport</keyword>
<name>A0A5B0WTE1_9GAMM</name>
<dbReference type="PANTHER" id="PTHR33162">
    <property type="entry name" value="SEC-INDEPENDENT PROTEIN TRANSLOCASE PROTEIN TATA, CHLOROPLASTIC"/>
    <property type="match status" value="1"/>
</dbReference>
<keyword evidence="8 9" id="KW-0472">Membrane</keyword>
<keyword evidence="5 9" id="KW-0653">Protein transport</keyword>
<feature type="region of interest" description="Disordered" evidence="10">
    <location>
        <begin position="66"/>
        <end position="104"/>
    </location>
</feature>
<keyword evidence="12" id="KW-1185">Reference proteome</keyword>
<dbReference type="PANTHER" id="PTHR33162:SF1">
    <property type="entry name" value="SEC-INDEPENDENT PROTEIN TRANSLOCASE PROTEIN TATA, CHLOROPLASTIC"/>
    <property type="match status" value="1"/>
</dbReference>
<dbReference type="PRINTS" id="PR01506">
    <property type="entry name" value="TATBPROTEIN"/>
</dbReference>
<dbReference type="RefSeq" id="WP_149612366.1">
    <property type="nucleotide sequence ID" value="NZ_VTUX01000007.1"/>
</dbReference>
<evidence type="ECO:0000313" key="11">
    <source>
        <dbReference type="EMBL" id="KAA1189757.1"/>
    </source>
</evidence>
<proteinExistence type="inferred from homology"/>
<dbReference type="Gene3D" id="1.20.5.3310">
    <property type="match status" value="1"/>
</dbReference>
<evidence type="ECO:0000256" key="3">
    <source>
        <dbReference type="ARBA" id="ARBA00022475"/>
    </source>
</evidence>
<dbReference type="Pfam" id="PF02416">
    <property type="entry name" value="TatA_B_E"/>
    <property type="match status" value="1"/>
</dbReference>
<protein>
    <recommendedName>
        <fullName evidence="9">Sec-independent protein translocase protein TatB</fullName>
    </recommendedName>
</protein>
<keyword evidence="4 9" id="KW-0812">Transmembrane</keyword>
<evidence type="ECO:0000256" key="5">
    <source>
        <dbReference type="ARBA" id="ARBA00022927"/>
    </source>
</evidence>
<keyword evidence="3 9" id="KW-1003">Cell membrane</keyword>
<dbReference type="NCBIfam" id="TIGR01410">
    <property type="entry name" value="tatB"/>
    <property type="match status" value="1"/>
</dbReference>
<evidence type="ECO:0000313" key="12">
    <source>
        <dbReference type="Proteomes" id="UP000323708"/>
    </source>
</evidence>
<evidence type="ECO:0000256" key="9">
    <source>
        <dbReference type="HAMAP-Rule" id="MF_00237"/>
    </source>
</evidence>
<comment type="function">
    <text evidence="9">Part of the twin-arginine translocation (Tat) system that transports large folded proteins containing a characteristic twin-arginine motif in their signal peptide across membranes. Together with TatC, TatB is part of a receptor directly interacting with Tat signal peptides. TatB may form an oligomeric binding site that transiently accommodates folded Tat precursor proteins before their translocation.</text>
</comment>
<dbReference type="InterPro" id="IPR003369">
    <property type="entry name" value="TatA/B/E"/>
</dbReference>
<evidence type="ECO:0000256" key="1">
    <source>
        <dbReference type="ARBA" id="ARBA00004167"/>
    </source>
</evidence>
<dbReference type="InterPro" id="IPR018448">
    <property type="entry name" value="TatB"/>
</dbReference>
<dbReference type="GO" id="GO:0043953">
    <property type="term" value="P:protein transport by the Tat complex"/>
    <property type="evidence" value="ECO:0007669"/>
    <property type="project" value="UniProtKB-UniRule"/>
</dbReference>
<dbReference type="Proteomes" id="UP000323708">
    <property type="component" value="Unassembled WGS sequence"/>
</dbReference>
<comment type="subcellular location">
    <subcellularLocation>
        <location evidence="9">Cell membrane</location>
        <topology evidence="9">Single-pass membrane protein</topology>
    </subcellularLocation>
    <subcellularLocation>
        <location evidence="1">Membrane</location>
        <topology evidence="1">Single-pass membrane protein</topology>
    </subcellularLocation>
</comment>
<evidence type="ECO:0000256" key="8">
    <source>
        <dbReference type="ARBA" id="ARBA00023136"/>
    </source>
</evidence>
<organism evidence="11 12">
    <name type="scientific">Pseudohalioglobus sediminis</name>
    <dbReference type="NCBI Taxonomy" id="2606449"/>
    <lineage>
        <taxon>Bacteria</taxon>
        <taxon>Pseudomonadati</taxon>
        <taxon>Pseudomonadota</taxon>
        <taxon>Gammaproteobacteria</taxon>
        <taxon>Cellvibrionales</taxon>
        <taxon>Halieaceae</taxon>
        <taxon>Pseudohalioglobus</taxon>
    </lineage>
</organism>
<evidence type="ECO:0000256" key="10">
    <source>
        <dbReference type="SAM" id="MobiDB-lite"/>
    </source>
</evidence>
<comment type="subunit">
    <text evidence="9">The Tat system comprises two distinct complexes: a TatABC complex, containing multiple copies of TatA, TatB and TatC subunits, and a separate TatA complex, containing only TatA subunits. Substrates initially bind to the TatABC complex, which probably triggers association of the separate TatA complex to form the active translocon.</text>
</comment>
<keyword evidence="7 9" id="KW-0811">Translocation</keyword>
<evidence type="ECO:0000256" key="7">
    <source>
        <dbReference type="ARBA" id="ARBA00023010"/>
    </source>
</evidence>
<gene>
    <name evidence="9 11" type="primary">tatB</name>
    <name evidence="11" type="ORF">F0M18_15535</name>
</gene>
<evidence type="ECO:0000256" key="2">
    <source>
        <dbReference type="ARBA" id="ARBA00022448"/>
    </source>
</evidence>